<name>A0A195F6D5_9HYME</name>
<dbReference type="STRING" id="34720.A0A195F6D5"/>
<dbReference type="Proteomes" id="UP000078541">
    <property type="component" value="Unassembled WGS sequence"/>
</dbReference>
<gene>
    <name evidence="2" type="ORF">ALC56_10184</name>
</gene>
<dbReference type="AlphaFoldDB" id="A0A195F6D5"/>
<evidence type="ECO:0000313" key="2">
    <source>
        <dbReference type="EMBL" id="KYN35624.1"/>
    </source>
</evidence>
<keyword evidence="1" id="KW-1133">Transmembrane helix</keyword>
<evidence type="ECO:0000313" key="3">
    <source>
        <dbReference type="Proteomes" id="UP000078541"/>
    </source>
</evidence>
<keyword evidence="1" id="KW-0472">Membrane</keyword>
<organism evidence="2 3">
    <name type="scientific">Trachymyrmex septentrionalis</name>
    <dbReference type="NCBI Taxonomy" id="34720"/>
    <lineage>
        <taxon>Eukaryota</taxon>
        <taxon>Metazoa</taxon>
        <taxon>Ecdysozoa</taxon>
        <taxon>Arthropoda</taxon>
        <taxon>Hexapoda</taxon>
        <taxon>Insecta</taxon>
        <taxon>Pterygota</taxon>
        <taxon>Neoptera</taxon>
        <taxon>Endopterygota</taxon>
        <taxon>Hymenoptera</taxon>
        <taxon>Apocrita</taxon>
        <taxon>Aculeata</taxon>
        <taxon>Formicoidea</taxon>
        <taxon>Formicidae</taxon>
        <taxon>Myrmicinae</taxon>
        <taxon>Trachymyrmex</taxon>
    </lineage>
</organism>
<dbReference type="EMBL" id="KQ981805">
    <property type="protein sequence ID" value="KYN35624.1"/>
    <property type="molecule type" value="Genomic_DNA"/>
</dbReference>
<evidence type="ECO:0000256" key="1">
    <source>
        <dbReference type="SAM" id="Phobius"/>
    </source>
</evidence>
<keyword evidence="1" id="KW-0812">Transmembrane</keyword>
<protein>
    <submittedName>
        <fullName evidence="2">Uncharacterized protein</fullName>
    </submittedName>
</protein>
<accession>A0A195F6D5</accession>
<keyword evidence="3" id="KW-1185">Reference proteome</keyword>
<feature type="transmembrane region" description="Helical" evidence="1">
    <location>
        <begin position="41"/>
        <end position="66"/>
    </location>
</feature>
<proteinExistence type="predicted"/>
<reference evidence="2 3" key="1">
    <citation type="submission" date="2016-03" db="EMBL/GenBank/DDBJ databases">
        <title>Trachymyrmex septentrionalis WGS genome.</title>
        <authorList>
            <person name="Nygaard S."/>
            <person name="Hu H."/>
            <person name="Boomsma J."/>
            <person name="Zhang G."/>
        </authorList>
    </citation>
    <scope>NUCLEOTIDE SEQUENCE [LARGE SCALE GENOMIC DNA]</scope>
    <source>
        <strain evidence="2">Tsep2-gDNA-1</strain>
        <tissue evidence="2">Whole body</tissue>
    </source>
</reference>
<sequence length="219" mass="25667">MRLCSAGILNYLEKKWISQQTYSRSNYLQSNKFQPVKYMHIRLITVFFFIMVIIDVLICILENIWYKHARKFKKNNCNSILLGTRTQQFERNNLNVIKTHNKMKPSLNWRRKFPLAFGLQDFTGLHQNSSDFIGIHRTSLDFIGLCRNSSDFIGLHRNSSYFTTLHRTLSDFIGLRRIPRTSPDFIGLLTDCTPEFKSGYPLVFSTIKNINNIFLTLAI</sequence>